<feature type="region of interest" description="Disordered" evidence="4">
    <location>
        <begin position="233"/>
        <end position="252"/>
    </location>
</feature>
<evidence type="ECO:0000256" key="3">
    <source>
        <dbReference type="ARBA" id="ARBA00023163"/>
    </source>
</evidence>
<dbReference type="Pfam" id="PF00392">
    <property type="entry name" value="GntR"/>
    <property type="match status" value="1"/>
</dbReference>
<dbReference type="SUPFAM" id="SSF64288">
    <property type="entry name" value="Chorismate lyase-like"/>
    <property type="match status" value="1"/>
</dbReference>
<proteinExistence type="predicted"/>
<dbReference type="SMART" id="SM00345">
    <property type="entry name" value="HTH_GNTR"/>
    <property type="match status" value="1"/>
</dbReference>
<keyword evidence="2" id="KW-0238">DNA-binding</keyword>
<evidence type="ECO:0000259" key="5">
    <source>
        <dbReference type="PROSITE" id="PS50949"/>
    </source>
</evidence>
<dbReference type="Proteomes" id="UP000319210">
    <property type="component" value="Unassembled WGS sequence"/>
</dbReference>
<dbReference type="InterPro" id="IPR000524">
    <property type="entry name" value="Tscrpt_reg_HTH_GntR"/>
</dbReference>
<feature type="domain" description="HTH gntR-type" evidence="5">
    <location>
        <begin position="7"/>
        <end position="75"/>
    </location>
</feature>
<reference evidence="6 7" key="1">
    <citation type="submission" date="2019-06" db="EMBL/GenBank/DDBJ databases">
        <title>Whole genome shotgun sequence of Streptomyces cacaoi subsp. cacaoi NBRC 12748.</title>
        <authorList>
            <person name="Hosoyama A."/>
            <person name="Uohara A."/>
            <person name="Ohji S."/>
            <person name="Ichikawa N."/>
        </authorList>
    </citation>
    <scope>NUCLEOTIDE SEQUENCE [LARGE SCALE GENOMIC DNA]</scope>
    <source>
        <strain evidence="6 7">NBRC 12748</strain>
    </source>
</reference>
<keyword evidence="3" id="KW-0804">Transcription</keyword>
<dbReference type="PANTHER" id="PTHR44846">
    <property type="entry name" value="MANNOSYL-D-GLYCERATE TRANSPORT/METABOLISM SYSTEM REPRESSOR MNGR-RELATED"/>
    <property type="match status" value="1"/>
</dbReference>
<dbReference type="SMART" id="SM00866">
    <property type="entry name" value="UTRA"/>
    <property type="match status" value="1"/>
</dbReference>
<dbReference type="AlphaFoldDB" id="A0A4Y3R686"/>
<dbReference type="CDD" id="cd07377">
    <property type="entry name" value="WHTH_GntR"/>
    <property type="match status" value="1"/>
</dbReference>
<keyword evidence="7" id="KW-1185">Reference proteome</keyword>
<dbReference type="GO" id="GO:0003700">
    <property type="term" value="F:DNA-binding transcription factor activity"/>
    <property type="evidence" value="ECO:0007669"/>
    <property type="project" value="InterPro"/>
</dbReference>
<dbReference type="PRINTS" id="PR00035">
    <property type="entry name" value="HTHGNTR"/>
</dbReference>
<evidence type="ECO:0000313" key="6">
    <source>
        <dbReference type="EMBL" id="GEB53054.1"/>
    </source>
</evidence>
<evidence type="ECO:0000256" key="1">
    <source>
        <dbReference type="ARBA" id="ARBA00023015"/>
    </source>
</evidence>
<evidence type="ECO:0000256" key="4">
    <source>
        <dbReference type="SAM" id="MobiDB-lite"/>
    </source>
</evidence>
<evidence type="ECO:0000256" key="2">
    <source>
        <dbReference type="ARBA" id="ARBA00023125"/>
    </source>
</evidence>
<dbReference type="InterPro" id="IPR028978">
    <property type="entry name" value="Chorismate_lyase_/UTRA_dom_sf"/>
</dbReference>
<dbReference type="PROSITE" id="PS50949">
    <property type="entry name" value="HTH_GNTR"/>
    <property type="match status" value="1"/>
</dbReference>
<dbReference type="Pfam" id="PF07702">
    <property type="entry name" value="UTRA"/>
    <property type="match status" value="1"/>
</dbReference>
<protein>
    <submittedName>
        <fullName evidence="6">GntR family transcriptional regulator</fullName>
    </submittedName>
</protein>
<sequence>MDMSEQARKHQRIARILGREIRTGTWPAGSRLPGEHALTQQFSVSRSTVREALRSLADEGLVRTHPGIGSFVSFDGTPLDNRHGWQQSLTERGVSPATTVLRLETVREPALALRLGLDSPEFLAVDRMRTLADGVRLSLEYSRVPLRPGLEDVPATGLVDGSLTATLAAAGLVVASGEQRATAVPLAEDEAARLHRPAGTSFLRVTRIGRAPSGAVLEHVVSLLDPERFELRTRFGEPGHGGADAPPGTPPR</sequence>
<comment type="caution">
    <text evidence="6">The sequence shown here is derived from an EMBL/GenBank/DDBJ whole genome shotgun (WGS) entry which is preliminary data.</text>
</comment>
<dbReference type="InterPro" id="IPR011663">
    <property type="entry name" value="UTRA"/>
</dbReference>
<dbReference type="Gene3D" id="1.10.10.10">
    <property type="entry name" value="Winged helix-like DNA-binding domain superfamily/Winged helix DNA-binding domain"/>
    <property type="match status" value="1"/>
</dbReference>
<organism evidence="6 7">
    <name type="scientific">Streptomyces cacaoi</name>
    <dbReference type="NCBI Taxonomy" id="1898"/>
    <lineage>
        <taxon>Bacteria</taxon>
        <taxon>Bacillati</taxon>
        <taxon>Actinomycetota</taxon>
        <taxon>Actinomycetes</taxon>
        <taxon>Kitasatosporales</taxon>
        <taxon>Streptomycetaceae</taxon>
        <taxon>Streptomyces</taxon>
    </lineage>
</organism>
<dbReference type="InterPro" id="IPR050679">
    <property type="entry name" value="Bact_HTH_transcr_reg"/>
</dbReference>
<dbReference type="Gene3D" id="3.40.1410.10">
    <property type="entry name" value="Chorismate lyase-like"/>
    <property type="match status" value="1"/>
</dbReference>
<dbReference type="SUPFAM" id="SSF46785">
    <property type="entry name" value="Winged helix' DNA-binding domain"/>
    <property type="match status" value="1"/>
</dbReference>
<dbReference type="InterPro" id="IPR036388">
    <property type="entry name" value="WH-like_DNA-bd_sf"/>
</dbReference>
<dbReference type="GO" id="GO:0003677">
    <property type="term" value="F:DNA binding"/>
    <property type="evidence" value="ECO:0007669"/>
    <property type="project" value="UniProtKB-KW"/>
</dbReference>
<evidence type="ECO:0000313" key="7">
    <source>
        <dbReference type="Proteomes" id="UP000319210"/>
    </source>
</evidence>
<dbReference type="GO" id="GO:0045892">
    <property type="term" value="P:negative regulation of DNA-templated transcription"/>
    <property type="evidence" value="ECO:0007669"/>
    <property type="project" value="TreeGrafter"/>
</dbReference>
<dbReference type="PANTHER" id="PTHR44846:SF17">
    <property type="entry name" value="GNTR-FAMILY TRANSCRIPTIONAL REGULATOR"/>
    <property type="match status" value="1"/>
</dbReference>
<dbReference type="EMBL" id="BJMM01000041">
    <property type="protein sequence ID" value="GEB53054.1"/>
    <property type="molecule type" value="Genomic_DNA"/>
</dbReference>
<dbReference type="InterPro" id="IPR036390">
    <property type="entry name" value="WH_DNA-bd_sf"/>
</dbReference>
<accession>A0A4Y3R686</accession>
<keyword evidence="1" id="KW-0805">Transcription regulation</keyword>
<name>A0A4Y3R686_STRCI</name>
<gene>
    <name evidence="6" type="ORF">SCA03_56050</name>
</gene>